<dbReference type="AlphaFoldDB" id="A0A3P7CNJ6"/>
<name>A0A3P7CNJ6_SCHSO</name>
<accession>A0A3P7CNJ6</accession>
<proteinExistence type="predicted"/>
<sequence length="257" mass="29165">MSRNTKIEEKVAQRISQASQAFGQLQALCGITTKPKFDDIELVNHILHLCAQAKQRKVVISASLRSLRLISAENKVIGRLDWSQGVQAHKLDATTSTFVLYTESTEQKKFDCFIIRLLEPSTEISLYSDLVRWQLDSVLQKYNSNKEALRRQQSAEEWRKGRNICKFETVSQKVPVSEDVLGLNWIAKRRPLIRSNRASGSEDATSDALSVMSTNVPSVRNSLNRLPRMAVLRGDFDQDYIKQVGEKLGRRAYGPKI</sequence>
<reference evidence="1 2" key="1">
    <citation type="submission" date="2018-11" db="EMBL/GenBank/DDBJ databases">
        <authorList>
            <consortium name="Pathogen Informatics"/>
        </authorList>
    </citation>
    <scope>NUCLEOTIDE SEQUENCE [LARGE SCALE GENOMIC DNA]</scope>
    <source>
        <strain evidence="1 2">NST_G2</strain>
    </source>
</reference>
<dbReference type="OrthoDB" id="6262690at2759"/>
<evidence type="ECO:0000313" key="2">
    <source>
        <dbReference type="Proteomes" id="UP000275846"/>
    </source>
</evidence>
<organism evidence="1 2">
    <name type="scientific">Schistocephalus solidus</name>
    <name type="common">Tapeworm</name>
    <dbReference type="NCBI Taxonomy" id="70667"/>
    <lineage>
        <taxon>Eukaryota</taxon>
        <taxon>Metazoa</taxon>
        <taxon>Spiralia</taxon>
        <taxon>Lophotrochozoa</taxon>
        <taxon>Platyhelminthes</taxon>
        <taxon>Cestoda</taxon>
        <taxon>Eucestoda</taxon>
        <taxon>Diphyllobothriidea</taxon>
        <taxon>Diphyllobothriidae</taxon>
        <taxon>Schistocephalus</taxon>
    </lineage>
</organism>
<keyword evidence="2" id="KW-1185">Reference proteome</keyword>
<dbReference type="Proteomes" id="UP000275846">
    <property type="component" value="Unassembled WGS sequence"/>
</dbReference>
<gene>
    <name evidence="1" type="ORF">SSLN_LOCUS8611</name>
</gene>
<dbReference type="EMBL" id="UYSU01034749">
    <property type="protein sequence ID" value="VDL94996.1"/>
    <property type="molecule type" value="Genomic_DNA"/>
</dbReference>
<evidence type="ECO:0000313" key="1">
    <source>
        <dbReference type="EMBL" id="VDL94996.1"/>
    </source>
</evidence>
<protein>
    <submittedName>
        <fullName evidence="1">Uncharacterized protein</fullName>
    </submittedName>
</protein>